<organism evidence="2 3">
    <name type="scientific">Pseudaminobacter soli</name>
    <name type="common">ex Zhang et al. 2022</name>
    <dbReference type="NCBI Taxonomy" id="2831468"/>
    <lineage>
        <taxon>Bacteria</taxon>
        <taxon>Pseudomonadati</taxon>
        <taxon>Pseudomonadota</taxon>
        <taxon>Alphaproteobacteria</taxon>
        <taxon>Hyphomicrobiales</taxon>
        <taxon>Phyllobacteriaceae</taxon>
        <taxon>Pseudaminobacter</taxon>
    </lineage>
</organism>
<dbReference type="EMBL" id="JAGWCR010000009">
    <property type="protein sequence ID" value="MBS3650465.1"/>
    <property type="molecule type" value="Genomic_DNA"/>
</dbReference>
<dbReference type="InterPro" id="IPR052741">
    <property type="entry name" value="Mitochondrial_HTD2"/>
</dbReference>
<comment type="caution">
    <text evidence="2">The sequence shown here is derived from an EMBL/GenBank/DDBJ whole genome shotgun (WGS) entry which is preliminary data.</text>
</comment>
<gene>
    <name evidence="2" type="ORF">KEU06_17765</name>
</gene>
<dbReference type="Gene3D" id="3.10.129.10">
    <property type="entry name" value="Hotdog Thioesterase"/>
    <property type="match status" value="2"/>
</dbReference>
<dbReference type="InterPro" id="IPR029069">
    <property type="entry name" value="HotDog_dom_sf"/>
</dbReference>
<dbReference type="Proteomes" id="UP000680348">
    <property type="component" value="Unassembled WGS sequence"/>
</dbReference>
<accession>A0A942I9M5</accession>
<evidence type="ECO:0000259" key="1">
    <source>
        <dbReference type="Pfam" id="PF13452"/>
    </source>
</evidence>
<dbReference type="Pfam" id="PF13452">
    <property type="entry name" value="FAS1_DH_region"/>
    <property type="match status" value="1"/>
</dbReference>
<feature type="domain" description="FAS1-like dehydratase" evidence="1">
    <location>
        <begin position="11"/>
        <end position="142"/>
    </location>
</feature>
<evidence type="ECO:0000313" key="3">
    <source>
        <dbReference type="Proteomes" id="UP000680348"/>
    </source>
</evidence>
<reference evidence="2" key="1">
    <citation type="submission" date="2021-04" db="EMBL/GenBank/DDBJ databases">
        <title>Pseudaminobacter soli sp. nov., isolated from paddy soil contaminated by heavy metals.</title>
        <authorList>
            <person name="Zhang K."/>
        </authorList>
    </citation>
    <scope>NUCLEOTIDE SEQUENCE</scope>
    <source>
        <strain evidence="2">19-2017</strain>
    </source>
</reference>
<dbReference type="RefSeq" id="WP_188256017.1">
    <property type="nucleotide sequence ID" value="NZ_JABVCF010000009.1"/>
</dbReference>
<dbReference type="GO" id="GO:0019171">
    <property type="term" value="F:(3R)-hydroxyacyl-[acyl-carrier-protein] dehydratase activity"/>
    <property type="evidence" value="ECO:0007669"/>
    <property type="project" value="TreeGrafter"/>
</dbReference>
<dbReference type="PANTHER" id="PTHR28152">
    <property type="entry name" value="HYDROXYACYL-THIOESTER DEHYDRATASE TYPE 2, MITOCHONDRIAL"/>
    <property type="match status" value="1"/>
</dbReference>
<sequence length="283" mass="31245">MGGALNDYSAWVGRSEESRDRLTAGPLDRLAATLDRDDPRARDGDVVPPLAHWLFFLPDARQSEIGPDGHQKRGGFLPPVHELPRRMWAGSRIAFPGDIRVGDLVTRRSTIKSVTTKEGSSGPLVFVTVRHEIGREGEPVAIVDEHDIVYRGLEAPAAKPAPAAPAGAWHRQFVPDAVMLFRYSALTFNGHRIHYDRDYVTREEGYPGLVVHGPLTATLLLDLIRRNAQRSRIARFSFRAVSPLFDGNEMSLDADPPNPGGIVKAWARNHEGRLAMTAEAVLE</sequence>
<dbReference type="SUPFAM" id="SSF54637">
    <property type="entry name" value="Thioesterase/thiol ester dehydrase-isomerase"/>
    <property type="match status" value="2"/>
</dbReference>
<evidence type="ECO:0000313" key="2">
    <source>
        <dbReference type="EMBL" id="MBS3650465.1"/>
    </source>
</evidence>
<dbReference type="AlphaFoldDB" id="A0A942I9M5"/>
<dbReference type="InterPro" id="IPR039569">
    <property type="entry name" value="FAS1-like_DH_region"/>
</dbReference>
<dbReference type="PANTHER" id="PTHR28152:SF1">
    <property type="entry name" value="HYDROXYACYL-THIOESTER DEHYDRATASE TYPE 2, MITOCHONDRIAL"/>
    <property type="match status" value="1"/>
</dbReference>
<name>A0A942I9M5_9HYPH</name>
<proteinExistence type="predicted"/>
<protein>
    <submittedName>
        <fullName evidence="2">MaoC family dehydratase N-terminal domain-containing protein</fullName>
    </submittedName>
</protein>
<keyword evidence="3" id="KW-1185">Reference proteome</keyword>